<keyword evidence="5" id="KW-1003">Cell membrane</keyword>
<reference evidence="7" key="1">
    <citation type="journal article" date="2019" name="Int. J. Syst. Evol. Microbiol.">
        <title>The Global Catalogue of Microorganisms (GCM) 10K type strain sequencing project: providing services to taxonomists for standard genome sequencing and annotation.</title>
        <authorList>
            <consortium name="The Broad Institute Genomics Platform"/>
            <consortium name="The Broad Institute Genome Sequencing Center for Infectious Disease"/>
            <person name="Wu L."/>
            <person name="Ma J."/>
        </authorList>
    </citation>
    <scope>NUCLEOTIDE SEQUENCE [LARGE SCALE GENOMIC DNA]</scope>
    <source>
        <strain evidence="7">KCTC 52232</strain>
    </source>
</reference>
<evidence type="ECO:0000256" key="4">
    <source>
        <dbReference type="ARBA" id="ARBA00023136"/>
    </source>
</evidence>
<dbReference type="EMBL" id="JBHUON010000025">
    <property type="protein sequence ID" value="MFD2866396.1"/>
    <property type="molecule type" value="Genomic_DNA"/>
</dbReference>
<feature type="transmembrane region" description="Helical" evidence="5">
    <location>
        <begin position="12"/>
        <end position="36"/>
    </location>
</feature>
<comment type="caution">
    <text evidence="6">The sequence shown here is derived from an EMBL/GenBank/DDBJ whole genome shotgun (WGS) entry which is preliminary data.</text>
</comment>
<dbReference type="InterPro" id="IPR002781">
    <property type="entry name" value="TM_pro_TauE-like"/>
</dbReference>
<evidence type="ECO:0000256" key="5">
    <source>
        <dbReference type="RuleBase" id="RU363041"/>
    </source>
</evidence>
<feature type="transmembrane region" description="Helical" evidence="5">
    <location>
        <begin position="42"/>
        <end position="59"/>
    </location>
</feature>
<evidence type="ECO:0000313" key="7">
    <source>
        <dbReference type="Proteomes" id="UP001597601"/>
    </source>
</evidence>
<gene>
    <name evidence="6" type="ORF">ACFSYC_16995</name>
</gene>
<feature type="transmembrane region" description="Helical" evidence="5">
    <location>
        <begin position="110"/>
        <end position="129"/>
    </location>
</feature>
<feature type="transmembrane region" description="Helical" evidence="5">
    <location>
        <begin position="183"/>
        <end position="201"/>
    </location>
</feature>
<comment type="subcellular location">
    <subcellularLocation>
        <location evidence="5">Cell membrane</location>
        <topology evidence="5">Multi-pass membrane protein</topology>
    </subcellularLocation>
    <subcellularLocation>
        <location evidence="1">Membrane</location>
        <topology evidence="1">Multi-pass membrane protein</topology>
    </subcellularLocation>
</comment>
<accession>A0ABW5XSP1</accession>
<dbReference type="PANTHER" id="PTHR43701">
    <property type="entry name" value="MEMBRANE TRANSPORTER PROTEIN MJ0441-RELATED"/>
    <property type="match status" value="1"/>
</dbReference>
<keyword evidence="7" id="KW-1185">Reference proteome</keyword>
<feature type="transmembrane region" description="Helical" evidence="5">
    <location>
        <begin position="150"/>
        <end position="177"/>
    </location>
</feature>
<evidence type="ECO:0000313" key="6">
    <source>
        <dbReference type="EMBL" id="MFD2866396.1"/>
    </source>
</evidence>
<dbReference type="Proteomes" id="UP001597601">
    <property type="component" value="Unassembled WGS sequence"/>
</dbReference>
<protein>
    <recommendedName>
        <fullName evidence="5">Probable membrane transporter protein</fullName>
    </recommendedName>
</protein>
<comment type="similarity">
    <text evidence="5">Belongs to the 4-toluene sulfonate uptake permease (TSUP) (TC 2.A.102) family.</text>
</comment>
<dbReference type="PANTHER" id="PTHR43701:SF2">
    <property type="entry name" value="MEMBRANE TRANSPORTER PROTEIN YJNA-RELATED"/>
    <property type="match status" value="1"/>
</dbReference>
<dbReference type="InterPro" id="IPR051598">
    <property type="entry name" value="TSUP/Inactive_protease-like"/>
</dbReference>
<evidence type="ECO:0000256" key="2">
    <source>
        <dbReference type="ARBA" id="ARBA00022692"/>
    </source>
</evidence>
<feature type="transmembrane region" description="Helical" evidence="5">
    <location>
        <begin position="213"/>
        <end position="231"/>
    </location>
</feature>
<feature type="transmembrane region" description="Helical" evidence="5">
    <location>
        <begin position="243"/>
        <end position="261"/>
    </location>
</feature>
<keyword evidence="2 5" id="KW-0812">Transmembrane</keyword>
<keyword evidence="3 5" id="KW-1133">Transmembrane helix</keyword>
<evidence type="ECO:0000256" key="3">
    <source>
        <dbReference type="ARBA" id="ARBA00022989"/>
    </source>
</evidence>
<name>A0ABW5XSP1_9SPHI</name>
<sequence>MEIVGYAASVLIGLSLGLIGGGGSILTVPILVYFFVIDPVLATTYSLFVVGLTSSVGAISHYQKGNVDTKIALVFGLPSLIAVFVMRKWVMPAMPHHILTIGHFELTKSVLLMLVFAALMLCASISMIRKKKTAPDCQHHTNYLKLVLQSLVVGIVTGFVGVGGGFLIIPSLVLFAGLPMKKAMGTSLMVMTISSLLGVLGDVSRHAAIDYSFLILFSAFAVGGIIAGSYLTKYINDAKLKPAFGWFVLIMGIFVLVSTLTK</sequence>
<feature type="transmembrane region" description="Helical" evidence="5">
    <location>
        <begin position="71"/>
        <end position="90"/>
    </location>
</feature>
<organism evidence="6 7">
    <name type="scientific">Mucilaginibacter antarcticus</name>
    <dbReference type="NCBI Taxonomy" id="1855725"/>
    <lineage>
        <taxon>Bacteria</taxon>
        <taxon>Pseudomonadati</taxon>
        <taxon>Bacteroidota</taxon>
        <taxon>Sphingobacteriia</taxon>
        <taxon>Sphingobacteriales</taxon>
        <taxon>Sphingobacteriaceae</taxon>
        <taxon>Mucilaginibacter</taxon>
    </lineage>
</organism>
<evidence type="ECO:0000256" key="1">
    <source>
        <dbReference type="ARBA" id="ARBA00004141"/>
    </source>
</evidence>
<keyword evidence="4 5" id="KW-0472">Membrane</keyword>
<dbReference type="RefSeq" id="WP_377129988.1">
    <property type="nucleotide sequence ID" value="NZ_JBHUON010000025.1"/>
</dbReference>
<proteinExistence type="inferred from homology"/>
<dbReference type="Pfam" id="PF01925">
    <property type="entry name" value="TauE"/>
    <property type="match status" value="1"/>
</dbReference>